<evidence type="ECO:0000313" key="8">
    <source>
        <dbReference type="Proteomes" id="UP000257143"/>
    </source>
</evidence>
<dbReference type="EMBL" id="PIOC01000019">
    <property type="protein sequence ID" value="RDW17508.1"/>
    <property type="molecule type" value="Genomic_DNA"/>
</dbReference>
<dbReference type="PANTHER" id="PTHR33841:SF1">
    <property type="entry name" value="DNA METHYLTRANSFERASE A"/>
    <property type="match status" value="1"/>
</dbReference>
<sequence>MNKGAIKKFAVTARKKLMEAVAQKAFELGITKDVIKEAEIYQDGFLINQKFYKRYEIKQREKLIREIEIKGYDQVIEEVAYTWFNRFIALRFMEVNDYLPTGVRIFSSIEEGKTEPDALTEVMMLVDELDLDEQKVYELQDANDDEDLFKYILIKQCNKLGEIMPMMFEEIEDYTELLLPSGLLAESSVIDDMVTMIEEADWTEEVEIIGWLYQYYISEKKDQVFADLKKNKKISKENIPAATELFTPKWIVQYMVDNSLGRLWLESHPNPTLQEKLPYYLEAAEQPESVVEQLNTLKDANLKPESITFLDPCMGSGHILVYAFEVFYDMYKSQGYREQDIPKLIIEKNLYGLDIDPRAAQLAYFSVMMKARSYHYGLFDTQIATNLYWIEESKQITEQDVDIFVGDTELRNDLTVLLDTFRDGKLLGSIIEVPEIDLQALKDRVFSFNENEIDDMFAIDFKDNTLPIIEQLIGQATVLARKYDVVVTNPPYMGNRGMNAELSSYVKKNYKNSSADLYAVFMEVASQSVKKHGFIGLVNQHSWMFISSYENLRYSMLEKNQIFSMAHLGTRAFSEIGGEVVQTTSFIMREGNIPNFIATFVRLTEITDAEEKANRFGDKEIYYEKSQDEFSDIPGSPIAYWASNQVRKIFKSSNKIGEVAEPRQGLATANNDRFIKLWHEIDINKIGFGFKSRKGAEDSKLKWFPYNKGGSYRKWYGNFEYIVNWEDDGFEIRNFVDNKGKVRSRPQNTDYYFKEGLTWSFVSSTNLGVRYTPVGSIFDVGGSSLFPNKNDLGIYLSFLVSKISAYLLSFLNPTLNFQVGNIGSLPIPILNNCKGKIDKLAQNNINISRSDWDSFETSWDFQTHPFIEFKQDSTKLSEAYTNWQIEADGRFRTLKLNEEELNRIFIDLYGLQDELTPEVEDKDVTVRRADQVRDVKSFLTYAVGLMLGRYSLDEAGLAFAGGEFNLNKYKTFTPDADNVIPIADDVYFEDDIVYRFIDIMKTICGQDSLEENLDFIAGTLTRRANETSRQRIRRYFLKEFYKDHVQMYQKRPIYWLFDSGKQDGFKALIYLHRYEPGLVARVRTEYLHAQQRKYEEEMGRLDILLESDVSKQEQTKAKKQKETLQKQLLECQSYDQVIAHVANQKIDLDLDDGVKVNYAKFQNVEIPLGEGRKPLKANVLAKI</sequence>
<dbReference type="GO" id="GO:0009007">
    <property type="term" value="F:site-specific DNA-methyltransferase (adenine-specific) activity"/>
    <property type="evidence" value="ECO:0007669"/>
    <property type="project" value="UniProtKB-EC"/>
</dbReference>
<organism evidence="7 8">
    <name type="scientific">Oceanobacillus arenosus</name>
    <dbReference type="NCBI Taxonomy" id="1229153"/>
    <lineage>
        <taxon>Bacteria</taxon>
        <taxon>Bacillati</taxon>
        <taxon>Bacillota</taxon>
        <taxon>Bacilli</taxon>
        <taxon>Bacillales</taxon>
        <taxon>Bacillaceae</taxon>
        <taxon>Oceanobacillus</taxon>
    </lineage>
</organism>
<dbReference type="GO" id="GO:0032259">
    <property type="term" value="P:methylation"/>
    <property type="evidence" value="ECO:0007669"/>
    <property type="project" value="UniProtKB-KW"/>
</dbReference>
<keyword evidence="2 7" id="KW-0489">Methyltransferase</keyword>
<accession>A0A3D8PQI2</accession>
<comment type="caution">
    <text evidence="7">The sequence shown here is derived from an EMBL/GenBank/DDBJ whole genome shotgun (WGS) entry which is preliminary data.</text>
</comment>
<feature type="domain" description="Type II methyltransferase M.TaqI-like" evidence="6">
    <location>
        <begin position="348"/>
        <end position="569"/>
    </location>
</feature>
<name>A0A3D8PQI2_9BACI</name>
<dbReference type="InterPro" id="IPR002052">
    <property type="entry name" value="DNA_methylase_N6_adenine_CS"/>
</dbReference>
<dbReference type="Proteomes" id="UP000257143">
    <property type="component" value="Unassembled WGS sequence"/>
</dbReference>
<keyword evidence="8" id="KW-1185">Reference proteome</keyword>
<evidence type="ECO:0000256" key="3">
    <source>
        <dbReference type="ARBA" id="ARBA00022679"/>
    </source>
</evidence>
<protein>
    <recommendedName>
        <fullName evidence="1">site-specific DNA-methyltransferase (adenine-specific)</fullName>
        <ecNumber evidence="1">2.1.1.72</ecNumber>
    </recommendedName>
</protein>
<dbReference type="PRINTS" id="PR00507">
    <property type="entry name" value="N12N6MTFRASE"/>
</dbReference>
<dbReference type="InterPro" id="IPR050953">
    <property type="entry name" value="N4_N6_ade-DNA_methylase"/>
</dbReference>
<dbReference type="GO" id="GO:0006304">
    <property type="term" value="P:DNA modification"/>
    <property type="evidence" value="ECO:0007669"/>
    <property type="project" value="InterPro"/>
</dbReference>
<dbReference type="RefSeq" id="WP_115773756.1">
    <property type="nucleotide sequence ID" value="NZ_PIOC01000019.1"/>
</dbReference>
<dbReference type="InterPro" id="IPR047939">
    <property type="entry name" value="BREX_1_PglX"/>
</dbReference>
<gene>
    <name evidence="7" type="ORF">CWR48_13360</name>
</gene>
<evidence type="ECO:0000256" key="1">
    <source>
        <dbReference type="ARBA" id="ARBA00011900"/>
    </source>
</evidence>
<dbReference type="EC" id="2.1.1.72" evidence="1"/>
<dbReference type="InterPro" id="IPR011639">
    <property type="entry name" value="MethylTrfase_TaqI-like_dom"/>
</dbReference>
<comment type="catalytic activity">
    <reaction evidence="5">
        <text>a 2'-deoxyadenosine in DNA + S-adenosyl-L-methionine = an N(6)-methyl-2'-deoxyadenosine in DNA + S-adenosyl-L-homocysteine + H(+)</text>
        <dbReference type="Rhea" id="RHEA:15197"/>
        <dbReference type="Rhea" id="RHEA-COMP:12418"/>
        <dbReference type="Rhea" id="RHEA-COMP:12419"/>
        <dbReference type="ChEBI" id="CHEBI:15378"/>
        <dbReference type="ChEBI" id="CHEBI:57856"/>
        <dbReference type="ChEBI" id="CHEBI:59789"/>
        <dbReference type="ChEBI" id="CHEBI:90615"/>
        <dbReference type="ChEBI" id="CHEBI:90616"/>
        <dbReference type="EC" id="2.1.1.72"/>
    </reaction>
</comment>
<dbReference type="SUPFAM" id="SSF53335">
    <property type="entry name" value="S-adenosyl-L-methionine-dependent methyltransferases"/>
    <property type="match status" value="1"/>
</dbReference>
<dbReference type="NCBIfam" id="NF033452">
    <property type="entry name" value="BREX_1_MTaseX"/>
    <property type="match status" value="1"/>
</dbReference>
<dbReference type="GO" id="GO:0003676">
    <property type="term" value="F:nucleic acid binding"/>
    <property type="evidence" value="ECO:0007669"/>
    <property type="project" value="InterPro"/>
</dbReference>
<keyword evidence="4" id="KW-0949">S-adenosyl-L-methionine</keyword>
<dbReference type="Gene3D" id="3.40.50.150">
    <property type="entry name" value="Vaccinia Virus protein VP39"/>
    <property type="match status" value="1"/>
</dbReference>
<dbReference type="PROSITE" id="PS00092">
    <property type="entry name" value="N6_MTASE"/>
    <property type="match status" value="1"/>
</dbReference>
<proteinExistence type="predicted"/>
<evidence type="ECO:0000256" key="5">
    <source>
        <dbReference type="ARBA" id="ARBA00047942"/>
    </source>
</evidence>
<keyword evidence="3 7" id="KW-0808">Transferase</keyword>
<reference evidence="8" key="1">
    <citation type="submission" date="2017-11" db="EMBL/GenBank/DDBJ databases">
        <authorList>
            <person name="Zhu W."/>
        </authorList>
    </citation>
    <scope>NUCLEOTIDE SEQUENCE [LARGE SCALE GENOMIC DNA]</scope>
    <source>
        <strain evidence="8">CAU 1183</strain>
    </source>
</reference>
<evidence type="ECO:0000256" key="4">
    <source>
        <dbReference type="ARBA" id="ARBA00022691"/>
    </source>
</evidence>
<dbReference type="AlphaFoldDB" id="A0A3D8PQI2"/>
<evidence type="ECO:0000259" key="6">
    <source>
        <dbReference type="Pfam" id="PF07669"/>
    </source>
</evidence>
<dbReference type="InterPro" id="IPR029063">
    <property type="entry name" value="SAM-dependent_MTases_sf"/>
</dbReference>
<dbReference type="OrthoDB" id="32195at2"/>
<evidence type="ECO:0000256" key="2">
    <source>
        <dbReference type="ARBA" id="ARBA00022603"/>
    </source>
</evidence>
<dbReference type="PANTHER" id="PTHR33841">
    <property type="entry name" value="DNA METHYLTRANSFERASE YEEA-RELATED"/>
    <property type="match status" value="1"/>
</dbReference>
<dbReference type="Pfam" id="PF07669">
    <property type="entry name" value="Eco57I"/>
    <property type="match status" value="1"/>
</dbReference>
<evidence type="ECO:0000313" key="7">
    <source>
        <dbReference type="EMBL" id="RDW17508.1"/>
    </source>
</evidence>